<evidence type="ECO:0000259" key="11">
    <source>
        <dbReference type="Pfam" id="PF00724"/>
    </source>
</evidence>
<evidence type="ECO:0000256" key="8">
    <source>
        <dbReference type="ARBA" id="ARBA00023004"/>
    </source>
</evidence>
<evidence type="ECO:0000256" key="9">
    <source>
        <dbReference type="ARBA" id="ARBA00023014"/>
    </source>
</evidence>
<comment type="similarity">
    <text evidence="10">Belongs to the HyuE racemase family.</text>
</comment>
<accession>F4CUN3</accession>
<comment type="cofactor">
    <cofactor evidence="2">
        <name>[4Fe-4S] cluster</name>
        <dbReference type="ChEBI" id="CHEBI:49883"/>
    </cofactor>
</comment>
<evidence type="ECO:0000256" key="7">
    <source>
        <dbReference type="ARBA" id="ARBA00023002"/>
    </source>
</evidence>
<keyword evidence="6" id="KW-0479">Metal-binding</keyword>
<comment type="similarity">
    <text evidence="3">In the N-terminal section; belongs to the NADH:flavin oxidoreductase/NADH oxidase family.</text>
</comment>
<keyword evidence="5" id="KW-0288">FMN</keyword>
<dbReference type="Gene3D" id="3.50.50.60">
    <property type="entry name" value="FAD/NAD(P)-binding domain"/>
    <property type="match status" value="1"/>
</dbReference>
<dbReference type="Gene3D" id="3.40.50.720">
    <property type="entry name" value="NAD(P)-binding Rossmann-like Domain"/>
    <property type="match status" value="1"/>
</dbReference>
<dbReference type="Gene3D" id="3.40.50.12500">
    <property type="match status" value="1"/>
</dbReference>
<dbReference type="InterPro" id="IPR015942">
    <property type="entry name" value="Asp/Glu/hydantoin_racemase"/>
</dbReference>
<dbReference type="GO" id="GO:0010181">
    <property type="term" value="F:FMN binding"/>
    <property type="evidence" value="ECO:0007669"/>
    <property type="project" value="InterPro"/>
</dbReference>
<dbReference type="Gene3D" id="3.20.20.70">
    <property type="entry name" value="Aldolase class I"/>
    <property type="match status" value="1"/>
</dbReference>
<evidence type="ECO:0000256" key="10">
    <source>
        <dbReference type="ARBA" id="ARBA00038414"/>
    </source>
</evidence>
<dbReference type="GO" id="GO:0051536">
    <property type="term" value="F:iron-sulfur cluster binding"/>
    <property type="evidence" value="ECO:0007669"/>
    <property type="project" value="UniProtKB-KW"/>
</dbReference>
<dbReference type="InterPro" id="IPR013785">
    <property type="entry name" value="Aldolase_TIM"/>
</dbReference>
<dbReference type="GO" id="GO:0008670">
    <property type="term" value="F:2,4-dienoyl-CoA reductase (NADPH) activity"/>
    <property type="evidence" value="ECO:0007669"/>
    <property type="project" value="TreeGrafter"/>
</dbReference>
<dbReference type="OrthoDB" id="3169239at2"/>
<comment type="cofactor">
    <cofactor evidence="1">
        <name>FMN</name>
        <dbReference type="ChEBI" id="CHEBI:58210"/>
    </cofactor>
</comment>
<name>F4CUN3_PSEUX</name>
<dbReference type="Pfam" id="PF00890">
    <property type="entry name" value="FAD_binding_2"/>
    <property type="match status" value="1"/>
</dbReference>
<dbReference type="InterPro" id="IPR003953">
    <property type="entry name" value="FAD-dep_OxRdtase_2_FAD-bd"/>
</dbReference>
<evidence type="ECO:0000256" key="5">
    <source>
        <dbReference type="ARBA" id="ARBA00022643"/>
    </source>
</evidence>
<feature type="domain" description="NADH:flavin oxidoreductase/NADH oxidase N-terminal" evidence="11">
    <location>
        <begin position="13"/>
        <end position="341"/>
    </location>
</feature>
<dbReference type="InterPro" id="IPR036188">
    <property type="entry name" value="FAD/NAD-bd_sf"/>
</dbReference>
<evidence type="ECO:0000256" key="1">
    <source>
        <dbReference type="ARBA" id="ARBA00001917"/>
    </source>
</evidence>
<dbReference type="InterPro" id="IPR001155">
    <property type="entry name" value="OxRdtase_FMN_N"/>
</dbReference>
<dbReference type="eggNOG" id="COG4126">
    <property type="taxonomic scope" value="Bacteria"/>
</dbReference>
<keyword evidence="14" id="KW-1185">Reference proteome</keyword>
<dbReference type="SUPFAM" id="SSF51395">
    <property type="entry name" value="FMN-linked oxidoreductases"/>
    <property type="match status" value="1"/>
</dbReference>
<dbReference type="STRING" id="675635.Psed_4184"/>
<dbReference type="InterPro" id="IPR053714">
    <property type="entry name" value="Iso_Racemase_Enz_sf"/>
</dbReference>
<evidence type="ECO:0000259" key="12">
    <source>
        <dbReference type="Pfam" id="PF00890"/>
    </source>
</evidence>
<sequence>MTDRNDAPPPERVFRPLTLGPVTLRNRIFVSAHTTNLGERHEVSDRLVAYHRERAAGGVGLVVTEGLRVHPTSLKRPEALSVWSDDAVAPLRRLTAAVQGEGAAIFAQILHSGREAADDYTRTPSWGPSPIPWSRGAAVPHAMTTDEIDELVDCFAGGVLRAAAAGFDGVEIHLGHGHLLQQFLSPISNGRDDEYGGTPANRARLVERVLTRTRGLVPAHMAFGVRISAEEFVDGGLGVDVMSQYAAQWASRYRLDFVDVSHSAYVGGPSLSTQMADMSHGPAPFAHLGKAVRDRLPDDVATLLACRIDSLDVAEDVLAAGCADATAMTRAHIADPGLNRKHRGGEVVRRCTSCNQLCIGRSSGGLPISCVVNPEVGLEEAWREAYAAADRVVTGGRPRLLVVGGGPAGMEAALTATRWADVTLVEREPALGGALRTARALHGRSGWARLVEDQERTCRECGVELRQGVAFDAGLLTAEPWDGIVLATGAVVGPRWSDDRDPVRCFGSGVPDPAGVRRAAVHDDRGGWEAWGVVAHLVHHGVETHYVTPLQSLAPGVTIYSRLGLLAGLRASDLLHVHLMTTVSGWRDRVLTLRASLPDTETAVADVDALWDAGVATPAAPRRLPVPHRVVGDAYAPRGAGWAVYSGRLGALRILADIRHRDDPVARSTAQRGLDADRRVAHVVPGRTVKIWFQKHTIIGRNPWLDETYPRHATAMLGDRADVTFVGLPGAVYDDQIPADYVRFGQIEVFFSWYFASQAVKAERAGYDAYVIGTSQDPGLAMARSLVSIPVLAYGETAFTLARTHGLRFGVVGFIPELEEALTANIRALGLADSCVGFRYLEGGRDLVTSATRDGRTDALAAAMDEAATTLRRTGAQCIVPGEGLPNEMLWAAGIHEVGGLPVIDCDGLVMLTAEMHARARRLRVWAPDDDSYDTRRAPDEVIDRMTEIFSPGGGRW</sequence>
<protein>
    <submittedName>
        <fullName evidence="13">NADPH dehydrogenase</fullName>
        <ecNumber evidence="13">1.6.99.1</ecNumber>
    </submittedName>
</protein>
<dbReference type="RefSeq" id="WP_013676262.1">
    <property type="nucleotide sequence ID" value="NC_015312.1"/>
</dbReference>
<dbReference type="eggNOG" id="COG1902">
    <property type="taxonomic scope" value="Bacteria"/>
</dbReference>
<dbReference type="HOGENOM" id="CLU_308325_0_0_11"/>
<dbReference type="GO" id="GO:0046872">
    <property type="term" value="F:metal ion binding"/>
    <property type="evidence" value="ECO:0007669"/>
    <property type="project" value="UniProtKB-KW"/>
</dbReference>
<dbReference type="GO" id="GO:0047661">
    <property type="term" value="F:amino-acid racemase activity"/>
    <property type="evidence" value="ECO:0007669"/>
    <property type="project" value="InterPro"/>
</dbReference>
<dbReference type="PANTHER" id="PTHR42917:SF2">
    <property type="entry name" value="2,4-DIENOYL-COA REDUCTASE [(2E)-ENOYL-COA-PRODUCING]"/>
    <property type="match status" value="1"/>
</dbReference>
<evidence type="ECO:0000256" key="6">
    <source>
        <dbReference type="ARBA" id="ARBA00022723"/>
    </source>
</evidence>
<evidence type="ECO:0000256" key="3">
    <source>
        <dbReference type="ARBA" id="ARBA00011048"/>
    </source>
</evidence>
<keyword evidence="9" id="KW-0411">Iron-sulfur</keyword>
<dbReference type="PANTHER" id="PTHR42917">
    <property type="entry name" value="2,4-DIENOYL-COA REDUCTASE"/>
    <property type="match status" value="1"/>
</dbReference>
<evidence type="ECO:0000256" key="2">
    <source>
        <dbReference type="ARBA" id="ARBA00001966"/>
    </source>
</evidence>
<dbReference type="InterPro" id="IPR051793">
    <property type="entry name" value="NADH:flavin_oxidoreductase"/>
</dbReference>
<dbReference type="Proteomes" id="UP000007809">
    <property type="component" value="Chromosome"/>
</dbReference>
<dbReference type="Pfam" id="PF00724">
    <property type="entry name" value="Oxidored_FMN"/>
    <property type="match status" value="1"/>
</dbReference>
<keyword evidence="7 13" id="KW-0560">Oxidoreductase</keyword>
<reference evidence="13 14" key="1">
    <citation type="journal article" date="2011" name="J. Bacteriol.">
        <title>Genome sequence of the 1,4-dioxane-degrading Pseudonocardia dioxanivorans strain CB1190.</title>
        <authorList>
            <person name="Sales C.M."/>
            <person name="Mahendra S."/>
            <person name="Grostern A."/>
            <person name="Parales R.E."/>
            <person name="Goodwin L.A."/>
            <person name="Woyke T."/>
            <person name="Nolan M."/>
            <person name="Lapidus A."/>
            <person name="Chertkov O."/>
            <person name="Ovchinnikova G."/>
            <person name="Sczyrba A."/>
            <person name="Alvarez-Cohen L."/>
        </authorList>
    </citation>
    <scope>NUCLEOTIDE SEQUENCE [LARGE SCALE GENOMIC DNA]</scope>
    <source>
        <strain evidence="14">ATCC 55486 / DSM 44775 / JCM 13855 / CB1190</strain>
    </source>
</reference>
<dbReference type="GO" id="GO:0033543">
    <property type="term" value="P:fatty acid beta-oxidation, unsaturated, even number, reductase/isomerase pathway"/>
    <property type="evidence" value="ECO:0007669"/>
    <property type="project" value="TreeGrafter"/>
</dbReference>
<dbReference type="Pfam" id="PF01177">
    <property type="entry name" value="Asp_Glu_race"/>
    <property type="match status" value="1"/>
</dbReference>
<gene>
    <name evidence="13" type="ordered locus">Psed_4184</name>
</gene>
<dbReference type="SUPFAM" id="SSF51971">
    <property type="entry name" value="Nucleotide-binding domain"/>
    <property type="match status" value="1"/>
</dbReference>
<dbReference type="EC" id="1.6.99.1" evidence="13"/>
<dbReference type="AlphaFoldDB" id="F4CUN3"/>
<proteinExistence type="inferred from homology"/>
<dbReference type="eggNOG" id="COG0446">
    <property type="taxonomic scope" value="Bacteria"/>
</dbReference>
<dbReference type="KEGG" id="pdx:Psed_4184"/>
<organism evidence="13 14">
    <name type="scientific">Pseudonocardia dioxanivorans (strain ATCC 55486 / DSM 44775 / JCM 13855 / CB1190)</name>
    <dbReference type="NCBI Taxonomy" id="675635"/>
    <lineage>
        <taxon>Bacteria</taxon>
        <taxon>Bacillati</taxon>
        <taxon>Actinomycetota</taxon>
        <taxon>Actinomycetes</taxon>
        <taxon>Pseudonocardiales</taxon>
        <taxon>Pseudonocardiaceae</taxon>
        <taxon>Pseudonocardia</taxon>
    </lineage>
</organism>
<evidence type="ECO:0000313" key="13">
    <source>
        <dbReference type="EMBL" id="AEA26347.1"/>
    </source>
</evidence>
<feature type="domain" description="FAD-dependent oxidoreductase 2 FAD-binding" evidence="12">
    <location>
        <begin position="400"/>
        <end position="439"/>
    </location>
</feature>
<dbReference type="GO" id="GO:0003959">
    <property type="term" value="F:NADPH dehydrogenase activity"/>
    <property type="evidence" value="ECO:0007669"/>
    <property type="project" value="UniProtKB-EC"/>
</dbReference>
<keyword evidence="4" id="KW-0285">Flavoprotein</keyword>
<evidence type="ECO:0000313" key="14">
    <source>
        <dbReference type="Proteomes" id="UP000007809"/>
    </source>
</evidence>
<keyword evidence="8" id="KW-0408">Iron</keyword>
<dbReference type="EMBL" id="CP002593">
    <property type="protein sequence ID" value="AEA26347.1"/>
    <property type="molecule type" value="Genomic_DNA"/>
</dbReference>
<evidence type="ECO:0000256" key="4">
    <source>
        <dbReference type="ARBA" id="ARBA00022630"/>
    </source>
</evidence>